<dbReference type="SUPFAM" id="SSF53474">
    <property type="entry name" value="alpha/beta-Hydrolases"/>
    <property type="match status" value="1"/>
</dbReference>
<name>A0ABR0YA91_HUSHU</name>
<dbReference type="InterPro" id="IPR013818">
    <property type="entry name" value="Lipase"/>
</dbReference>
<dbReference type="EMBL" id="JAHFZB010000040">
    <property type="protein sequence ID" value="KAK6469135.1"/>
    <property type="molecule type" value="Genomic_DNA"/>
</dbReference>
<evidence type="ECO:0000256" key="13">
    <source>
        <dbReference type="ARBA" id="ARBA00048700"/>
    </source>
</evidence>
<comment type="caution">
    <text evidence="17">The sequence shown here is derived from an EMBL/GenBank/DDBJ whole genome shotgun (WGS) entry which is preliminary data.</text>
</comment>
<dbReference type="PRINTS" id="PR00821">
    <property type="entry name" value="TAGLIPASE"/>
</dbReference>
<evidence type="ECO:0000313" key="17">
    <source>
        <dbReference type="EMBL" id="KAK6469135.1"/>
    </source>
</evidence>
<keyword evidence="8" id="KW-1015">Disulfide bond</keyword>
<evidence type="ECO:0000259" key="16">
    <source>
        <dbReference type="Pfam" id="PF00151"/>
    </source>
</evidence>
<evidence type="ECO:0000256" key="8">
    <source>
        <dbReference type="ARBA" id="ARBA00023157"/>
    </source>
</evidence>
<evidence type="ECO:0000256" key="12">
    <source>
        <dbReference type="ARBA" id="ARBA00048646"/>
    </source>
</evidence>
<comment type="similarity">
    <text evidence="2 14">Belongs to the AB hydrolase superfamily. Lipase family.</text>
</comment>
<evidence type="ECO:0000256" key="9">
    <source>
        <dbReference type="ARBA" id="ARBA00023180"/>
    </source>
</evidence>
<dbReference type="Gene3D" id="3.40.50.1820">
    <property type="entry name" value="alpha/beta hydrolase"/>
    <property type="match status" value="1"/>
</dbReference>
<keyword evidence="4 15" id="KW-0732">Signal</keyword>
<evidence type="ECO:0000256" key="15">
    <source>
        <dbReference type="SAM" id="SignalP"/>
    </source>
</evidence>
<feature type="signal peptide" evidence="15">
    <location>
        <begin position="1"/>
        <end position="20"/>
    </location>
</feature>
<organism evidence="17 18">
    <name type="scientific">Huso huso</name>
    <name type="common">Beluga</name>
    <name type="synonym">Acipenser huso</name>
    <dbReference type="NCBI Taxonomy" id="61971"/>
    <lineage>
        <taxon>Eukaryota</taxon>
        <taxon>Metazoa</taxon>
        <taxon>Chordata</taxon>
        <taxon>Craniata</taxon>
        <taxon>Vertebrata</taxon>
        <taxon>Euteleostomi</taxon>
        <taxon>Actinopterygii</taxon>
        <taxon>Chondrostei</taxon>
        <taxon>Acipenseriformes</taxon>
        <taxon>Acipenseridae</taxon>
        <taxon>Huso</taxon>
    </lineage>
</organism>
<keyword evidence="6" id="KW-0442">Lipid degradation</keyword>
<gene>
    <name evidence="17" type="ORF">HHUSO_G32552</name>
</gene>
<feature type="chain" id="PRO_5045751101" description="Phospholipase A1 member A" evidence="15">
    <location>
        <begin position="21"/>
        <end position="455"/>
    </location>
</feature>
<accession>A0ABR0YA91</accession>
<dbReference type="InterPro" id="IPR029058">
    <property type="entry name" value="AB_hydrolase_fold"/>
</dbReference>
<dbReference type="Pfam" id="PF00151">
    <property type="entry name" value="Lipase"/>
    <property type="match status" value="1"/>
</dbReference>
<evidence type="ECO:0000256" key="11">
    <source>
        <dbReference type="ARBA" id="ARBA00048284"/>
    </source>
</evidence>
<evidence type="ECO:0000256" key="14">
    <source>
        <dbReference type="RuleBase" id="RU004262"/>
    </source>
</evidence>
<reference evidence="17 18" key="1">
    <citation type="submission" date="2021-05" db="EMBL/GenBank/DDBJ databases">
        <authorList>
            <person name="Zahm M."/>
            <person name="Klopp C."/>
            <person name="Cabau C."/>
            <person name="Kuhl H."/>
            <person name="Suciu R."/>
            <person name="Ciorpac M."/>
            <person name="Holostenco D."/>
            <person name="Gessner J."/>
            <person name="Wuertz S."/>
            <person name="Hohne C."/>
            <person name="Stock M."/>
            <person name="Gislard M."/>
            <person name="Lluch J."/>
            <person name="Milhes M."/>
            <person name="Lampietro C."/>
            <person name="Lopez Roques C."/>
            <person name="Donnadieu C."/>
            <person name="Du K."/>
            <person name="Schartl M."/>
            <person name="Guiguen Y."/>
        </authorList>
    </citation>
    <scope>NUCLEOTIDE SEQUENCE [LARGE SCALE GENOMIC DNA]</scope>
    <source>
        <strain evidence="17">Hh-F2</strain>
        <tissue evidence="17">Blood</tissue>
    </source>
</reference>
<dbReference type="InterPro" id="IPR000734">
    <property type="entry name" value="TAG_lipase"/>
</dbReference>
<comment type="catalytic activity">
    <reaction evidence="13">
        <text>1-hexadecanoyl-2-(5Z,8Z,11Z,14Z-eicosatetraenoyl)-sn-glycero-3-phospho-L-serine + H2O = 2-(5Z,8Z,11Z,14Z)-eicosatetraenoyl-sn-glycero-3-phospho-L-serine + hexadecanoate + H(+)</text>
        <dbReference type="Rhea" id="RHEA:41187"/>
        <dbReference type="ChEBI" id="CHEBI:7896"/>
        <dbReference type="ChEBI" id="CHEBI:15377"/>
        <dbReference type="ChEBI" id="CHEBI:15378"/>
        <dbReference type="ChEBI" id="CHEBI:75032"/>
        <dbReference type="ChEBI" id="CHEBI:77830"/>
    </reaction>
    <physiologicalReaction direction="left-to-right" evidence="13">
        <dbReference type="Rhea" id="RHEA:41188"/>
    </physiologicalReaction>
</comment>
<sequence length="455" mass="50252">MQRTLLCLFLLLGAAAGSESKCQDFRRRAPGALWMSVLGFSAGRGPCGIPFNVSGSLSGYPWNPWLPVVVILHGRRPPKVRPRWVGVMAQELLSAHRLNVLAIDWLAPGNQNLLTAATQAGKLLAGLLRSLLAKGFSATSLHLIGFGTGAHIAGIAGSRLRGSIGRITGLDPFGPSFLHTGPRTRLDYTDAQFVDVVHTNYRANEPIAALGLRPPMGHVDFYVGKGYRLPGCPKSLLDRERYVLCNHQKAYQLFTSSIRAGCPLTAFPCRSLRSFTRGRCTRCHRPGLRSCPELGYNTSWLTADRPVPFKKLTAFLDITSSPPHCVTYFLLELQIGGTRSLRCLLFVKLKGRGVETSALRLSHSAVTLTPGKVYQFLVPADRDGEFNSLLLELYTSRFLHLEWRRRRVHIDGLTLTRLPRDNGTVYFANDIEAAEGRTEHIPLTKEEELSTILSS</sequence>
<keyword evidence="5" id="KW-0378">Hydrolase</keyword>
<evidence type="ECO:0000256" key="3">
    <source>
        <dbReference type="ARBA" id="ARBA00022525"/>
    </source>
</evidence>
<dbReference type="PANTHER" id="PTHR11610:SF111">
    <property type="entry name" value="PHOSPHOLIPASE A1 MEMBER A"/>
    <property type="match status" value="1"/>
</dbReference>
<keyword evidence="9" id="KW-0325">Glycoprotein</keyword>
<comment type="subcellular location">
    <subcellularLocation>
        <location evidence="1">Secreted</location>
    </subcellularLocation>
</comment>
<evidence type="ECO:0000256" key="10">
    <source>
        <dbReference type="ARBA" id="ARBA00040696"/>
    </source>
</evidence>
<feature type="domain" description="Lipase" evidence="16">
    <location>
        <begin position="67"/>
        <end position="304"/>
    </location>
</feature>
<keyword evidence="3" id="KW-0964">Secreted</keyword>
<proteinExistence type="inferred from homology"/>
<comment type="catalytic activity">
    <reaction evidence="12">
        <text>1,2-di-(9Z)-octadecenoyl-sn-glycero-3-phospho-L-serine + H2O = 2-(9Z-octadecenoyl)-sn-glycero-3-phospho-L-serine + (9Z)-octadecenoate + H(+)</text>
        <dbReference type="Rhea" id="RHEA:40491"/>
        <dbReference type="ChEBI" id="CHEBI:15377"/>
        <dbReference type="ChEBI" id="CHEBI:15378"/>
        <dbReference type="ChEBI" id="CHEBI:30823"/>
        <dbReference type="ChEBI" id="CHEBI:74905"/>
        <dbReference type="ChEBI" id="CHEBI:77342"/>
    </reaction>
    <physiologicalReaction direction="left-to-right" evidence="12">
        <dbReference type="Rhea" id="RHEA:40492"/>
    </physiologicalReaction>
</comment>
<evidence type="ECO:0000256" key="2">
    <source>
        <dbReference type="ARBA" id="ARBA00010701"/>
    </source>
</evidence>
<evidence type="ECO:0000313" key="18">
    <source>
        <dbReference type="Proteomes" id="UP001369086"/>
    </source>
</evidence>
<evidence type="ECO:0000256" key="1">
    <source>
        <dbReference type="ARBA" id="ARBA00004613"/>
    </source>
</evidence>
<evidence type="ECO:0000256" key="7">
    <source>
        <dbReference type="ARBA" id="ARBA00023098"/>
    </source>
</evidence>
<evidence type="ECO:0000256" key="6">
    <source>
        <dbReference type="ARBA" id="ARBA00022963"/>
    </source>
</evidence>
<dbReference type="PANTHER" id="PTHR11610">
    <property type="entry name" value="LIPASE"/>
    <property type="match status" value="1"/>
</dbReference>
<keyword evidence="18" id="KW-1185">Reference proteome</keyword>
<evidence type="ECO:0000256" key="4">
    <source>
        <dbReference type="ARBA" id="ARBA00022729"/>
    </source>
</evidence>
<comment type="catalytic activity">
    <reaction evidence="11">
        <text>1-(9Z-octadecenoyl)-sn-glycero-3-phospho-L-serine + H2O = sn-glycero-3-phospho-L-serine + (9Z)-octadecenoate + H(+)</text>
        <dbReference type="Rhea" id="RHEA:40499"/>
        <dbReference type="ChEBI" id="CHEBI:15377"/>
        <dbReference type="ChEBI" id="CHEBI:15378"/>
        <dbReference type="ChEBI" id="CHEBI:30823"/>
        <dbReference type="ChEBI" id="CHEBI:64765"/>
        <dbReference type="ChEBI" id="CHEBI:74617"/>
    </reaction>
    <physiologicalReaction direction="left-to-right" evidence="11">
        <dbReference type="Rhea" id="RHEA:40500"/>
    </physiologicalReaction>
</comment>
<dbReference type="Proteomes" id="UP001369086">
    <property type="component" value="Unassembled WGS sequence"/>
</dbReference>
<evidence type="ECO:0000256" key="5">
    <source>
        <dbReference type="ARBA" id="ARBA00022801"/>
    </source>
</evidence>
<protein>
    <recommendedName>
        <fullName evidence="10">Phospholipase A1 member A</fullName>
    </recommendedName>
</protein>
<keyword evidence="7" id="KW-0443">Lipid metabolism</keyword>